<keyword evidence="2" id="KW-0648">Protein biosynthesis</keyword>
<protein>
    <recommendedName>
        <fullName evidence="3">Ribosome recycling factor domain-containing protein</fullName>
    </recommendedName>
</protein>
<dbReference type="EMBL" id="MFKM01000025">
    <property type="protein sequence ID" value="OGG43110.1"/>
    <property type="molecule type" value="Genomic_DNA"/>
</dbReference>
<dbReference type="GO" id="GO:0006412">
    <property type="term" value="P:translation"/>
    <property type="evidence" value="ECO:0007669"/>
    <property type="project" value="UniProtKB-KW"/>
</dbReference>
<dbReference type="PANTHER" id="PTHR20982">
    <property type="entry name" value="RIBOSOME RECYCLING FACTOR"/>
    <property type="match status" value="1"/>
</dbReference>
<proteinExistence type="inferred from homology"/>
<comment type="similarity">
    <text evidence="1">Belongs to the RRF family.</text>
</comment>
<dbReference type="PANTHER" id="PTHR20982:SF3">
    <property type="entry name" value="MITOCHONDRIAL RIBOSOME RECYCLING FACTOR PSEUDO 1"/>
    <property type="match status" value="1"/>
</dbReference>
<dbReference type="Pfam" id="PF01765">
    <property type="entry name" value="RRF"/>
    <property type="match status" value="1"/>
</dbReference>
<feature type="domain" description="Ribosome recycling factor" evidence="3">
    <location>
        <begin position="18"/>
        <end position="178"/>
    </location>
</feature>
<dbReference type="AlphaFoldDB" id="A0A1F6C1S8"/>
<reference evidence="4 5" key="1">
    <citation type="journal article" date="2016" name="Nat. Commun.">
        <title>Thousands of microbial genomes shed light on interconnected biogeochemical processes in an aquifer system.</title>
        <authorList>
            <person name="Anantharaman K."/>
            <person name="Brown C.T."/>
            <person name="Hug L.A."/>
            <person name="Sharon I."/>
            <person name="Castelle C.J."/>
            <person name="Probst A.J."/>
            <person name="Thomas B.C."/>
            <person name="Singh A."/>
            <person name="Wilkins M.J."/>
            <person name="Karaoz U."/>
            <person name="Brodie E.L."/>
            <person name="Williams K.H."/>
            <person name="Hubbard S.S."/>
            <person name="Banfield J.F."/>
        </authorList>
    </citation>
    <scope>NUCLEOTIDE SEQUENCE [LARGE SCALE GENOMIC DNA]</scope>
</reference>
<organism evidence="4 5">
    <name type="scientific">Candidatus Jorgensenbacteria bacterium RIFCSPLOWO2_12_FULL_42_11</name>
    <dbReference type="NCBI Taxonomy" id="1798473"/>
    <lineage>
        <taxon>Bacteria</taxon>
        <taxon>Candidatus Joergenseniibacteriota</taxon>
    </lineage>
</organism>
<dbReference type="Gene3D" id="3.30.1360.40">
    <property type="match status" value="1"/>
</dbReference>
<dbReference type="GO" id="GO:0043023">
    <property type="term" value="F:ribosomal large subunit binding"/>
    <property type="evidence" value="ECO:0007669"/>
    <property type="project" value="TreeGrafter"/>
</dbReference>
<accession>A0A1F6C1S8</accession>
<comment type="caution">
    <text evidence="4">The sequence shown here is derived from an EMBL/GenBank/DDBJ whole genome shotgun (WGS) entry which is preliminary data.</text>
</comment>
<dbReference type="STRING" id="1798473.A3G50_01685"/>
<dbReference type="InterPro" id="IPR002661">
    <property type="entry name" value="Ribosome_recyc_fac"/>
</dbReference>
<gene>
    <name evidence="4" type="ORF">A3G50_01685</name>
</gene>
<name>A0A1F6C1S8_9BACT</name>
<dbReference type="Gene3D" id="1.10.132.20">
    <property type="entry name" value="Ribosome-recycling factor"/>
    <property type="match status" value="1"/>
</dbReference>
<evidence type="ECO:0000256" key="2">
    <source>
        <dbReference type="ARBA" id="ARBA00022917"/>
    </source>
</evidence>
<evidence type="ECO:0000256" key="1">
    <source>
        <dbReference type="ARBA" id="ARBA00005912"/>
    </source>
</evidence>
<evidence type="ECO:0000313" key="4">
    <source>
        <dbReference type="EMBL" id="OGG43110.1"/>
    </source>
</evidence>
<dbReference type="InterPro" id="IPR036191">
    <property type="entry name" value="RRF_sf"/>
</dbReference>
<sequence length="181" mass="20969">MEILEKFKKETVLLVESFKKEIMAVRGNRPSPVLVENLKVDYFGQSLLVKQLGSISIAPPREIDISVWDKNAIPAVVKAVETAGFSANYEDKLIRIHLPPLNEERRQEMVKIVKKTGEGFRIQLRNHRDETNKEVARSFEAKELNEDQKFKLKENIQKNVDFVNQEIENILAKKIKELEEI</sequence>
<dbReference type="Proteomes" id="UP000176633">
    <property type="component" value="Unassembled WGS sequence"/>
</dbReference>
<evidence type="ECO:0000259" key="3">
    <source>
        <dbReference type="Pfam" id="PF01765"/>
    </source>
</evidence>
<dbReference type="InterPro" id="IPR023584">
    <property type="entry name" value="Ribosome_recyc_fac_dom"/>
</dbReference>
<evidence type="ECO:0000313" key="5">
    <source>
        <dbReference type="Proteomes" id="UP000176633"/>
    </source>
</evidence>
<dbReference type="SUPFAM" id="SSF55194">
    <property type="entry name" value="Ribosome recycling factor, RRF"/>
    <property type="match status" value="1"/>
</dbReference>